<keyword evidence="14" id="KW-1185">Reference proteome</keyword>
<name>A0A9Q8W9E5_9PEZI</name>
<dbReference type="PROSITE" id="PS51873">
    <property type="entry name" value="TRIAD"/>
    <property type="match status" value="1"/>
</dbReference>
<keyword evidence="6 9" id="KW-0863">Zinc-finger</keyword>
<dbReference type="Gene3D" id="3.30.40.10">
    <property type="entry name" value="Zinc/RING finger domain, C3HC4 (zinc finger)"/>
    <property type="match status" value="1"/>
</dbReference>
<organism evidence="13 14">
    <name type="scientific">Colletotrichum lupini</name>
    <dbReference type="NCBI Taxonomy" id="145971"/>
    <lineage>
        <taxon>Eukaryota</taxon>
        <taxon>Fungi</taxon>
        <taxon>Dikarya</taxon>
        <taxon>Ascomycota</taxon>
        <taxon>Pezizomycotina</taxon>
        <taxon>Sordariomycetes</taxon>
        <taxon>Hypocreomycetidae</taxon>
        <taxon>Glomerellales</taxon>
        <taxon>Glomerellaceae</taxon>
        <taxon>Colletotrichum</taxon>
        <taxon>Colletotrichum acutatum species complex</taxon>
    </lineage>
</organism>
<feature type="region of interest" description="Disordered" evidence="10">
    <location>
        <begin position="260"/>
        <end position="322"/>
    </location>
</feature>
<proteinExistence type="predicted"/>
<dbReference type="EC" id="2.3.2.31" evidence="2"/>
<evidence type="ECO:0000313" key="13">
    <source>
        <dbReference type="EMBL" id="UQC75039.1"/>
    </source>
</evidence>
<gene>
    <name evidence="13" type="ORF">CLUP02_01692</name>
</gene>
<feature type="compositionally biased region" description="Polar residues" evidence="10">
    <location>
        <begin position="196"/>
        <end position="206"/>
    </location>
</feature>
<evidence type="ECO:0000256" key="4">
    <source>
        <dbReference type="ARBA" id="ARBA00022723"/>
    </source>
</evidence>
<feature type="domain" description="RING-type" evidence="11">
    <location>
        <begin position="396"/>
        <end position="450"/>
    </location>
</feature>
<evidence type="ECO:0000256" key="6">
    <source>
        <dbReference type="ARBA" id="ARBA00022771"/>
    </source>
</evidence>
<dbReference type="PANTHER" id="PTHR11685">
    <property type="entry name" value="RBR FAMILY RING FINGER AND IBR DOMAIN-CONTAINING"/>
    <property type="match status" value="1"/>
</dbReference>
<sequence>MFRSFKGRLTGAFQHDPQTTNGSSESEPNTSLPPSQWSTSVRGERPNDTTEESHFTSSLRFDSPSPESHPKIASRLTAIPSTSHLLTADFLVNGTPERSIDAPRLSAATRVAIPAIIALEESSPRQHTDASSDSSPRFVPHDEEFPLTKMFAPPTSGLPPSYHSSANPSLVEGFGSDGLDPAPAYDWGLAMDVDESNNANNEQGTSARRARHDQPRPPALLPEVPRRVNYYRAISADILADFDFPLPVAKSTATVTEAAILSSSTPPPQRGYRPTPASILEDFDISPFSPQTTGGSSSTAASTPPVSSPPTRSRSTSKVPSLASNNPYVELLEQKEQAMTVAFLRRQDSGSGSRSTDLGADDFSFGQRYHKAADTTDVIVTRQRLPANDLGGSRECPICAETRDISSFPVLSVTPTCTHPPEACLECLRMSIKSDLNSKLWTDIQCPECRELLEYVDIQKYADEETFARYEALALRAAMAEADKFIWCTANCGSGQLHDTGADQPIVTCLHCGQRSCFSHNVTWHENLSCQELDALLQDPENFRSRIEMEHDEFDSARQAQEAADRAMAQGLMAEQQAEIQQNEARERAERERARKAVALARKVAARRKAEEEQSRVTVNRTTKPCPGCGWAIEKNSGCSHMTCKCPCSCVSHVWSPVQSFSLAYRRVVPVKLKPTSSQALNAATNSVGAVTLSGNGRTAFNAGALGS</sequence>
<dbReference type="GO" id="GO:0016567">
    <property type="term" value="P:protein ubiquitination"/>
    <property type="evidence" value="ECO:0007669"/>
    <property type="project" value="InterPro"/>
</dbReference>
<dbReference type="Pfam" id="PF01485">
    <property type="entry name" value="IBR"/>
    <property type="match status" value="1"/>
</dbReference>
<dbReference type="GeneID" id="73335740"/>
<keyword evidence="3" id="KW-0808">Transferase</keyword>
<dbReference type="RefSeq" id="XP_049136687.1">
    <property type="nucleotide sequence ID" value="XM_049280730.1"/>
</dbReference>
<protein>
    <recommendedName>
        <fullName evidence="2">RBR-type E3 ubiquitin transferase</fullName>
        <ecNumber evidence="2">2.3.2.31</ecNumber>
    </recommendedName>
</protein>
<dbReference type="GO" id="GO:0008270">
    <property type="term" value="F:zinc ion binding"/>
    <property type="evidence" value="ECO:0007669"/>
    <property type="project" value="UniProtKB-KW"/>
</dbReference>
<dbReference type="InterPro" id="IPR044066">
    <property type="entry name" value="TRIAD_supradom"/>
</dbReference>
<feature type="region of interest" description="Disordered" evidence="10">
    <location>
        <begin position="195"/>
        <end position="221"/>
    </location>
</feature>
<feature type="domain" description="RING-type" evidence="12">
    <location>
        <begin position="392"/>
        <end position="677"/>
    </location>
</feature>
<evidence type="ECO:0000256" key="8">
    <source>
        <dbReference type="ARBA" id="ARBA00022833"/>
    </source>
</evidence>
<dbReference type="PROSITE" id="PS50089">
    <property type="entry name" value="ZF_RING_2"/>
    <property type="match status" value="1"/>
</dbReference>
<dbReference type="Proteomes" id="UP000830671">
    <property type="component" value="Chromosome 1"/>
</dbReference>
<evidence type="ECO:0000313" key="14">
    <source>
        <dbReference type="Proteomes" id="UP000830671"/>
    </source>
</evidence>
<feature type="compositionally biased region" description="Polar residues" evidence="10">
    <location>
        <begin position="16"/>
        <end position="41"/>
    </location>
</feature>
<comment type="catalytic activity">
    <reaction evidence="1">
        <text>[E2 ubiquitin-conjugating enzyme]-S-ubiquitinyl-L-cysteine + [acceptor protein]-L-lysine = [E2 ubiquitin-conjugating enzyme]-L-cysteine + [acceptor protein]-N(6)-ubiquitinyl-L-lysine.</text>
        <dbReference type="EC" id="2.3.2.31"/>
    </reaction>
</comment>
<dbReference type="CDD" id="cd20335">
    <property type="entry name" value="BRcat_RBR"/>
    <property type="match status" value="1"/>
</dbReference>
<dbReference type="InterPro" id="IPR013083">
    <property type="entry name" value="Znf_RING/FYVE/PHD"/>
</dbReference>
<feature type="compositionally biased region" description="Low complexity" evidence="10">
    <location>
        <begin position="286"/>
        <end position="321"/>
    </location>
</feature>
<evidence type="ECO:0000259" key="11">
    <source>
        <dbReference type="PROSITE" id="PS50089"/>
    </source>
</evidence>
<feature type="region of interest" description="Disordered" evidence="10">
    <location>
        <begin position="120"/>
        <end position="141"/>
    </location>
</feature>
<keyword evidence="5" id="KW-0677">Repeat</keyword>
<dbReference type="InterPro" id="IPR002867">
    <property type="entry name" value="IBR_dom"/>
</dbReference>
<dbReference type="SUPFAM" id="SSF57850">
    <property type="entry name" value="RING/U-box"/>
    <property type="match status" value="3"/>
</dbReference>
<keyword evidence="7" id="KW-0833">Ubl conjugation pathway</keyword>
<keyword evidence="4" id="KW-0479">Metal-binding</keyword>
<dbReference type="Gene3D" id="1.20.120.1750">
    <property type="match status" value="1"/>
</dbReference>
<evidence type="ECO:0000256" key="7">
    <source>
        <dbReference type="ARBA" id="ARBA00022786"/>
    </source>
</evidence>
<evidence type="ECO:0000256" key="10">
    <source>
        <dbReference type="SAM" id="MobiDB-lite"/>
    </source>
</evidence>
<dbReference type="GO" id="GO:0061630">
    <property type="term" value="F:ubiquitin protein ligase activity"/>
    <property type="evidence" value="ECO:0007669"/>
    <property type="project" value="UniProtKB-EC"/>
</dbReference>
<keyword evidence="8" id="KW-0862">Zinc</keyword>
<evidence type="ECO:0000256" key="3">
    <source>
        <dbReference type="ARBA" id="ARBA00022679"/>
    </source>
</evidence>
<dbReference type="InterPro" id="IPR031127">
    <property type="entry name" value="E3_UB_ligase_RBR"/>
</dbReference>
<evidence type="ECO:0000256" key="5">
    <source>
        <dbReference type="ARBA" id="ARBA00022737"/>
    </source>
</evidence>
<evidence type="ECO:0000256" key="1">
    <source>
        <dbReference type="ARBA" id="ARBA00001798"/>
    </source>
</evidence>
<dbReference type="EMBL" id="CP019471">
    <property type="protein sequence ID" value="UQC75039.1"/>
    <property type="molecule type" value="Genomic_DNA"/>
</dbReference>
<feature type="region of interest" description="Disordered" evidence="10">
    <location>
        <begin position="1"/>
        <end position="71"/>
    </location>
</feature>
<dbReference type="KEGG" id="clup:CLUP02_01692"/>
<reference evidence="13" key="1">
    <citation type="journal article" date="2021" name="Mol. Plant Microbe Interact.">
        <title>Complete Genome Sequence of the Plant-Pathogenic Fungus Colletotrichum lupini.</title>
        <authorList>
            <person name="Baroncelli R."/>
            <person name="Pensec F."/>
            <person name="Da Lio D."/>
            <person name="Boufleur T."/>
            <person name="Vicente I."/>
            <person name="Sarrocco S."/>
            <person name="Picot A."/>
            <person name="Baraldi E."/>
            <person name="Sukno S."/>
            <person name="Thon M."/>
            <person name="Le Floch G."/>
        </authorList>
    </citation>
    <scope>NUCLEOTIDE SEQUENCE</scope>
    <source>
        <strain evidence="13">IMI 504893</strain>
    </source>
</reference>
<evidence type="ECO:0000256" key="2">
    <source>
        <dbReference type="ARBA" id="ARBA00012251"/>
    </source>
</evidence>
<dbReference type="InterPro" id="IPR001841">
    <property type="entry name" value="Znf_RING"/>
</dbReference>
<feature type="compositionally biased region" description="Basic and acidic residues" evidence="10">
    <location>
        <begin position="42"/>
        <end position="54"/>
    </location>
</feature>
<accession>A0A9Q8W9E5</accession>
<dbReference type="SMART" id="SM00647">
    <property type="entry name" value="IBR"/>
    <property type="match status" value="1"/>
</dbReference>
<evidence type="ECO:0000256" key="9">
    <source>
        <dbReference type="PROSITE-ProRule" id="PRU00175"/>
    </source>
</evidence>
<dbReference type="AlphaFoldDB" id="A0A9Q8W9E5"/>
<evidence type="ECO:0000259" key="12">
    <source>
        <dbReference type="PROSITE" id="PS51873"/>
    </source>
</evidence>